<evidence type="ECO:0000256" key="1">
    <source>
        <dbReference type="SAM" id="Phobius"/>
    </source>
</evidence>
<evidence type="ECO:0000313" key="3">
    <source>
        <dbReference type="Proteomes" id="UP000754750"/>
    </source>
</evidence>
<dbReference type="RefSeq" id="WP_326840150.1">
    <property type="nucleotide sequence ID" value="NZ_SVNY01000002.1"/>
</dbReference>
<accession>A0A928KQS3</accession>
<keyword evidence="1" id="KW-1133">Transmembrane helix</keyword>
<evidence type="ECO:0008006" key="4">
    <source>
        <dbReference type="Google" id="ProtNLM"/>
    </source>
</evidence>
<name>A0A928KQS3_9FIRM</name>
<gene>
    <name evidence="2" type="ORF">E7512_05460</name>
</gene>
<protein>
    <recommendedName>
        <fullName evidence="4">GRAM domain-containing protein</fullName>
    </recommendedName>
</protein>
<keyword evidence="1" id="KW-0812">Transmembrane</keyword>
<feature type="transmembrane region" description="Helical" evidence="1">
    <location>
        <begin position="40"/>
        <end position="66"/>
    </location>
</feature>
<dbReference type="EMBL" id="SVNY01000002">
    <property type="protein sequence ID" value="MBE6833018.1"/>
    <property type="molecule type" value="Genomic_DNA"/>
</dbReference>
<dbReference type="Proteomes" id="UP000754750">
    <property type="component" value="Unassembled WGS sequence"/>
</dbReference>
<sequence>MKMNVSVKAGLSFGALMGLFFALLFGITNGQKEGISALVSGILLSLAGGLLSGVLFGLFMDIFVMIQTKKFEPLRSQMAAEYRVVFESGANHFINKESVGGWLFLTSESLFFKSHQFNIQNHELSIPMNAIKSVAPCKLLAFQTGLKIEKTDGKWEKFVVNDTKEWAAKINELLVKHEQKEYSMRT</sequence>
<dbReference type="AlphaFoldDB" id="A0A928KQS3"/>
<evidence type="ECO:0000313" key="2">
    <source>
        <dbReference type="EMBL" id="MBE6833018.1"/>
    </source>
</evidence>
<reference evidence="2" key="1">
    <citation type="submission" date="2019-04" db="EMBL/GenBank/DDBJ databases">
        <title>Evolution of Biomass-Degrading Anaerobic Consortia Revealed by Metagenomics.</title>
        <authorList>
            <person name="Peng X."/>
        </authorList>
    </citation>
    <scope>NUCLEOTIDE SEQUENCE</scope>
    <source>
        <strain evidence="2">SIG551</strain>
    </source>
</reference>
<keyword evidence="1" id="KW-0472">Membrane</keyword>
<proteinExistence type="predicted"/>
<comment type="caution">
    <text evidence="2">The sequence shown here is derived from an EMBL/GenBank/DDBJ whole genome shotgun (WGS) entry which is preliminary data.</text>
</comment>
<organism evidence="2 3">
    <name type="scientific">Faecalispora sporosphaeroides</name>
    <dbReference type="NCBI Taxonomy" id="1549"/>
    <lineage>
        <taxon>Bacteria</taxon>
        <taxon>Bacillati</taxon>
        <taxon>Bacillota</taxon>
        <taxon>Clostridia</taxon>
        <taxon>Eubacteriales</taxon>
        <taxon>Oscillospiraceae</taxon>
        <taxon>Faecalispora</taxon>
    </lineage>
</organism>